<protein>
    <submittedName>
        <fullName evidence="1">Uncharacterized protein</fullName>
    </submittedName>
</protein>
<organism evidence="1 2">
    <name type="scientific">Streptomyces parvus</name>
    <dbReference type="NCBI Taxonomy" id="66428"/>
    <lineage>
        <taxon>Bacteria</taxon>
        <taxon>Bacillati</taxon>
        <taxon>Actinomycetota</taxon>
        <taxon>Actinomycetes</taxon>
        <taxon>Kitasatosporales</taxon>
        <taxon>Streptomycetaceae</taxon>
        <taxon>Streptomyces</taxon>
    </lineage>
</organism>
<accession>A0A7K3S8C5</accession>
<dbReference type="AlphaFoldDB" id="A0A7K3S8C5"/>
<proteinExistence type="predicted"/>
<dbReference type="EMBL" id="JAAGMP010001588">
    <property type="protein sequence ID" value="NEC23523.1"/>
    <property type="molecule type" value="Genomic_DNA"/>
</dbReference>
<name>A0A7K3S8C5_9ACTN</name>
<reference evidence="1 2" key="1">
    <citation type="submission" date="2020-01" db="EMBL/GenBank/DDBJ databases">
        <title>Insect and environment-associated Actinomycetes.</title>
        <authorList>
            <person name="Currrie C."/>
            <person name="Chevrette M."/>
            <person name="Carlson C."/>
            <person name="Stubbendieck R."/>
            <person name="Wendt-Pienkowski E."/>
        </authorList>
    </citation>
    <scope>NUCLEOTIDE SEQUENCE [LARGE SCALE GENOMIC DNA]</scope>
    <source>
        <strain evidence="1 2">SID7590</strain>
    </source>
</reference>
<evidence type="ECO:0000313" key="1">
    <source>
        <dbReference type="EMBL" id="NEC23523.1"/>
    </source>
</evidence>
<comment type="caution">
    <text evidence="1">The sequence shown here is derived from an EMBL/GenBank/DDBJ whole genome shotgun (WGS) entry which is preliminary data.</text>
</comment>
<gene>
    <name evidence="1" type="ORF">G3I50_35515</name>
</gene>
<dbReference type="Proteomes" id="UP000469670">
    <property type="component" value="Unassembled WGS sequence"/>
</dbReference>
<sequence>MAGQSHEPHFRADPIRLPDGREIHVSAFPDGSIAFRIGGQPYVLTDADLSRGHPTSMAYLRVSPGKQGSSASYNYAEWLEGKNGKLHAE</sequence>
<evidence type="ECO:0000313" key="2">
    <source>
        <dbReference type="Proteomes" id="UP000469670"/>
    </source>
</evidence>